<protein>
    <submittedName>
        <fullName evidence="1">Uncharacterized protein</fullName>
    </submittedName>
</protein>
<accession>X1FWI4</accession>
<dbReference type="AlphaFoldDB" id="X1FWI4"/>
<reference evidence="1" key="1">
    <citation type="journal article" date="2014" name="Front. Microbiol.">
        <title>High frequency of phylogenetically diverse reductive dehalogenase-homologous genes in deep subseafloor sedimentary metagenomes.</title>
        <authorList>
            <person name="Kawai M."/>
            <person name="Futagami T."/>
            <person name="Toyoda A."/>
            <person name="Takaki Y."/>
            <person name="Nishi S."/>
            <person name="Hori S."/>
            <person name="Arai W."/>
            <person name="Tsubouchi T."/>
            <person name="Morono Y."/>
            <person name="Uchiyama I."/>
            <person name="Ito T."/>
            <person name="Fujiyama A."/>
            <person name="Inagaki F."/>
            <person name="Takami H."/>
        </authorList>
    </citation>
    <scope>NUCLEOTIDE SEQUENCE</scope>
    <source>
        <strain evidence="1">Expedition CK06-06</strain>
    </source>
</reference>
<sequence>DHPRKEFYFVQSPYQSKYRMINTHLPCKLEDGESCQAFLSRNDLKRRMIEEGWNYPFEARALFSTNDGKFFSEAIEIQDMED</sequence>
<evidence type="ECO:0000313" key="1">
    <source>
        <dbReference type="EMBL" id="GAH33699.1"/>
    </source>
</evidence>
<proteinExistence type="predicted"/>
<comment type="caution">
    <text evidence="1">The sequence shown here is derived from an EMBL/GenBank/DDBJ whole genome shotgun (WGS) entry which is preliminary data.</text>
</comment>
<dbReference type="EMBL" id="BARU01007875">
    <property type="protein sequence ID" value="GAH33699.1"/>
    <property type="molecule type" value="Genomic_DNA"/>
</dbReference>
<organism evidence="1">
    <name type="scientific">marine sediment metagenome</name>
    <dbReference type="NCBI Taxonomy" id="412755"/>
    <lineage>
        <taxon>unclassified sequences</taxon>
        <taxon>metagenomes</taxon>
        <taxon>ecological metagenomes</taxon>
    </lineage>
</organism>
<name>X1FWI4_9ZZZZ</name>
<gene>
    <name evidence="1" type="ORF">S03H2_15481</name>
</gene>
<feature type="non-terminal residue" evidence="1">
    <location>
        <position position="1"/>
    </location>
</feature>